<protein>
    <recommendedName>
        <fullName evidence="5">MATE family efflux transporter</fullName>
    </recommendedName>
</protein>
<dbReference type="EMBL" id="PJQM01007764">
    <property type="protein sequence ID" value="RCH77752.1"/>
    <property type="molecule type" value="Genomic_DNA"/>
</dbReference>
<dbReference type="InterPro" id="IPR002528">
    <property type="entry name" value="MATE_fam"/>
</dbReference>
<feature type="transmembrane region" description="Helical" evidence="2">
    <location>
        <begin position="168"/>
        <end position="193"/>
    </location>
</feature>
<dbReference type="AlphaFoldDB" id="A0A367IJA3"/>
<proteinExistence type="inferred from homology"/>
<sequence length="276" mass="31006">VMSIPTLVYTKDDETKRLVSEDKAKGLFKTYNSLVLNTSVTEPASISIWVEELKSVLKYSLPLVFTFLLGTGNRVWDVWFLGKAGSQAMAVASLAHLFTTVAGLSIGSGILTAIDTLVAQAFTGAKYPQTIGIIFQRALCVIFLFGALVTILWLNAEPILISMGQDPALVTMAYTSILIAIPYMFIYFTNVALRKFLQSIGEMRITMYLIFITFPINIISNYFLLIYLELGYIGAALQLLMTSFILLLLYVFFLSYFTQTFQTYWPGFTKEAFHNW</sequence>
<dbReference type="OrthoDB" id="2126698at2759"/>
<comment type="similarity">
    <text evidence="1">Belongs to the multi antimicrobial extrusion (MATE) (TC 2.A.66.1) family.</text>
</comment>
<comment type="caution">
    <text evidence="3">The sequence shown here is derived from an EMBL/GenBank/DDBJ whole genome shotgun (WGS) entry which is preliminary data.</text>
</comment>
<name>A0A367IJA3_RHIST</name>
<evidence type="ECO:0008006" key="5">
    <source>
        <dbReference type="Google" id="ProtNLM"/>
    </source>
</evidence>
<accession>A0A367IJA3</accession>
<evidence type="ECO:0000256" key="2">
    <source>
        <dbReference type="SAM" id="Phobius"/>
    </source>
</evidence>
<gene>
    <name evidence="3" type="ORF">CU098_001671</name>
</gene>
<keyword evidence="2" id="KW-0472">Membrane</keyword>
<reference evidence="3 4" key="1">
    <citation type="journal article" date="2018" name="G3 (Bethesda)">
        <title>Phylogenetic and Phylogenomic Definition of Rhizopus Species.</title>
        <authorList>
            <person name="Gryganskyi A.P."/>
            <person name="Golan J."/>
            <person name="Dolatabadi S."/>
            <person name="Mondo S."/>
            <person name="Robb S."/>
            <person name="Idnurm A."/>
            <person name="Muszewska A."/>
            <person name="Steczkiewicz K."/>
            <person name="Masonjones S."/>
            <person name="Liao H.L."/>
            <person name="Gajdeczka M.T."/>
            <person name="Anike F."/>
            <person name="Vuek A."/>
            <person name="Anishchenko I.M."/>
            <person name="Voigt K."/>
            <person name="de Hoog G.S."/>
            <person name="Smith M.E."/>
            <person name="Heitman J."/>
            <person name="Vilgalys R."/>
            <person name="Stajich J.E."/>
        </authorList>
    </citation>
    <scope>NUCLEOTIDE SEQUENCE [LARGE SCALE GENOMIC DNA]</scope>
    <source>
        <strain evidence="3 4">LSU 92-RS-03</strain>
    </source>
</reference>
<keyword evidence="4" id="KW-1185">Reference proteome</keyword>
<feature type="non-terminal residue" evidence="3">
    <location>
        <position position="1"/>
    </location>
</feature>
<organism evidence="3 4">
    <name type="scientific">Rhizopus stolonifer</name>
    <name type="common">Rhizopus nigricans</name>
    <dbReference type="NCBI Taxonomy" id="4846"/>
    <lineage>
        <taxon>Eukaryota</taxon>
        <taxon>Fungi</taxon>
        <taxon>Fungi incertae sedis</taxon>
        <taxon>Mucoromycota</taxon>
        <taxon>Mucoromycotina</taxon>
        <taxon>Mucoromycetes</taxon>
        <taxon>Mucorales</taxon>
        <taxon>Mucorineae</taxon>
        <taxon>Rhizopodaceae</taxon>
        <taxon>Rhizopus</taxon>
    </lineage>
</organism>
<dbReference type="STRING" id="4846.A0A367IJA3"/>
<dbReference type="GO" id="GO:0016020">
    <property type="term" value="C:membrane"/>
    <property type="evidence" value="ECO:0007669"/>
    <property type="project" value="InterPro"/>
</dbReference>
<evidence type="ECO:0000313" key="4">
    <source>
        <dbReference type="Proteomes" id="UP000253551"/>
    </source>
</evidence>
<feature type="transmembrane region" description="Helical" evidence="2">
    <location>
        <begin position="230"/>
        <end position="253"/>
    </location>
</feature>
<dbReference type="GO" id="GO:0015297">
    <property type="term" value="F:antiporter activity"/>
    <property type="evidence" value="ECO:0007669"/>
    <property type="project" value="InterPro"/>
</dbReference>
<evidence type="ECO:0000313" key="3">
    <source>
        <dbReference type="EMBL" id="RCH77752.1"/>
    </source>
</evidence>
<feature type="transmembrane region" description="Helical" evidence="2">
    <location>
        <begin position="134"/>
        <end position="156"/>
    </location>
</feature>
<dbReference type="GO" id="GO:0042910">
    <property type="term" value="F:xenobiotic transmembrane transporter activity"/>
    <property type="evidence" value="ECO:0007669"/>
    <property type="project" value="InterPro"/>
</dbReference>
<feature type="transmembrane region" description="Helical" evidence="2">
    <location>
        <begin position="205"/>
        <end position="224"/>
    </location>
</feature>
<keyword evidence="2" id="KW-0812">Transmembrane</keyword>
<keyword evidence="2" id="KW-1133">Transmembrane helix</keyword>
<feature type="non-terminal residue" evidence="3">
    <location>
        <position position="276"/>
    </location>
</feature>
<dbReference type="PANTHER" id="PTHR11206">
    <property type="entry name" value="MULTIDRUG RESISTANCE PROTEIN"/>
    <property type="match status" value="1"/>
</dbReference>
<evidence type="ECO:0000256" key="1">
    <source>
        <dbReference type="ARBA" id="ARBA00010199"/>
    </source>
</evidence>
<dbReference type="Proteomes" id="UP000253551">
    <property type="component" value="Unassembled WGS sequence"/>
</dbReference>
<dbReference type="Pfam" id="PF01554">
    <property type="entry name" value="MatE"/>
    <property type="match status" value="1"/>
</dbReference>
<feature type="transmembrane region" description="Helical" evidence="2">
    <location>
        <begin position="88"/>
        <end position="114"/>
    </location>
</feature>